<dbReference type="InterPro" id="IPR037150">
    <property type="entry name" value="H-NS_C_dom_sf"/>
</dbReference>
<dbReference type="SUPFAM" id="SSF81273">
    <property type="entry name" value="H-NS histone-like proteins"/>
    <property type="match status" value="1"/>
</dbReference>
<name>A0ABV3WJT7_9BURK</name>
<dbReference type="Proteomes" id="UP001558535">
    <property type="component" value="Unassembled WGS sequence"/>
</dbReference>
<feature type="domain" description="DNA-binding protein H-NS-like C-terminal" evidence="1">
    <location>
        <begin position="54"/>
        <end position="87"/>
    </location>
</feature>
<organism evidence="2 3">
    <name type="scientific">Paraburkholderia phenoliruptrix</name>
    <dbReference type="NCBI Taxonomy" id="252970"/>
    <lineage>
        <taxon>Bacteria</taxon>
        <taxon>Pseudomonadati</taxon>
        <taxon>Pseudomonadota</taxon>
        <taxon>Betaproteobacteria</taxon>
        <taxon>Burkholderiales</taxon>
        <taxon>Burkholderiaceae</taxon>
        <taxon>Paraburkholderia</taxon>
    </lineage>
</organism>
<proteinExistence type="predicted"/>
<dbReference type="RefSeq" id="WP_310111756.1">
    <property type="nucleotide sequence ID" value="NZ_CP168530.1"/>
</dbReference>
<evidence type="ECO:0000313" key="3">
    <source>
        <dbReference type="Proteomes" id="UP001558535"/>
    </source>
</evidence>
<dbReference type="Pfam" id="PF00816">
    <property type="entry name" value="Histone_HNS"/>
    <property type="match status" value="1"/>
</dbReference>
<accession>A0ABV3WJT7</accession>
<evidence type="ECO:0000313" key="2">
    <source>
        <dbReference type="EMBL" id="MEX3753484.1"/>
    </source>
</evidence>
<sequence length="88" mass="10373">MKEREEQQRLFEQDGNARERLVVWIRRRMDEYGITIEALAESIEADANAKRAVMYRDAFGNTWDGHGDKPDWLARAIYAGQNIDHFRC</sequence>
<dbReference type="Gene3D" id="4.10.430.10">
    <property type="entry name" value="Histone-like protein H-NS, C-terminal domain"/>
    <property type="match status" value="1"/>
</dbReference>
<evidence type="ECO:0000259" key="1">
    <source>
        <dbReference type="Pfam" id="PF00816"/>
    </source>
</evidence>
<keyword evidence="3" id="KW-1185">Reference proteome</keyword>
<comment type="caution">
    <text evidence="2">The sequence shown here is derived from an EMBL/GenBank/DDBJ whole genome shotgun (WGS) entry which is preliminary data.</text>
</comment>
<reference evidence="2 3" key="1">
    <citation type="submission" date="2024-07" db="EMBL/GenBank/DDBJ databases">
        <title>A survey of Mimosa microsymbionts across Brazilian biomes reveals a high diversity of Paraburkholderia nodulating endemic species, but also that Cupriavidus is common as a symbiont of widespread species.</title>
        <authorList>
            <person name="Rouws L."/>
            <person name="Barauna A."/>
            <person name="Beukes C."/>
            <person name="Rouws J.R.C."/>
            <person name="De Faria S.M."/>
            <person name="Gross E."/>
            <person name="Bueno Dos Reis Junior F."/>
            <person name="Simon M.F."/>
            <person name="Maluk M."/>
            <person name="Odee D.W."/>
            <person name="Kenicer G."/>
            <person name="Young J.P.W."/>
            <person name="Reis V.M."/>
            <person name="Zilli J."/>
            <person name="James E.K."/>
        </authorList>
    </citation>
    <scope>NUCLEOTIDE SEQUENCE [LARGE SCALE GENOMIC DNA]</scope>
    <source>
        <strain evidence="2 3">BR14375</strain>
    </source>
</reference>
<dbReference type="InterPro" id="IPR027444">
    <property type="entry name" value="H-NS_C_dom"/>
</dbReference>
<dbReference type="EMBL" id="JBFPKE010000014">
    <property type="protein sequence ID" value="MEX3753484.1"/>
    <property type="molecule type" value="Genomic_DNA"/>
</dbReference>
<gene>
    <name evidence="2" type="ORF">AB3X84_26150</name>
</gene>
<protein>
    <submittedName>
        <fullName evidence="2">H-NS family nucleoid-associated regulatory protein</fullName>
    </submittedName>
</protein>